<dbReference type="InterPro" id="IPR029063">
    <property type="entry name" value="SAM-dependent_MTases_sf"/>
</dbReference>
<dbReference type="VEuPathDB" id="AmoebaDB:NAEGRDRAFT_68873"/>
<dbReference type="AlphaFoldDB" id="D2VJ16"/>
<sequence length="277" mass="31772">MNQKIKFMELTRVVQEFFADDLIQRSTTLYFNSTKDRNVRILDIGTGTGLLPFKFENETILNGTDFKLSIDGIDISEDYIQGANSKISNTSSNVSSLKFHIMDGQDLKYEDNSFDVVYSNMGIMLYKDILRGLKEIHRVMQQQGIALVNSWTEAFPLRIPLNAAYDTLDLERGPQGAMFSLKDPQHFETLCKEAGFSHIDIEQVTKEFECPLEVMMEIVKSSTQFSEMVKRKFGPQIDPILEKEWLSKIHARIETEYQPQNGQIQFVCTGNVVTLRK</sequence>
<evidence type="ECO:0000313" key="2">
    <source>
        <dbReference type="EMBL" id="EFC43197.1"/>
    </source>
</evidence>
<dbReference type="RefSeq" id="XP_002675941.1">
    <property type="nucleotide sequence ID" value="XM_002675895.1"/>
</dbReference>
<dbReference type="InterPro" id="IPR025714">
    <property type="entry name" value="Methyltranfer_dom"/>
</dbReference>
<dbReference type="PANTHER" id="PTHR43591:SF24">
    <property type="entry name" value="2-METHOXY-6-POLYPRENYL-1,4-BENZOQUINOL METHYLASE, MITOCHONDRIAL"/>
    <property type="match status" value="1"/>
</dbReference>
<dbReference type="PANTHER" id="PTHR43591">
    <property type="entry name" value="METHYLTRANSFERASE"/>
    <property type="match status" value="1"/>
</dbReference>
<keyword evidence="3" id="KW-1185">Reference proteome</keyword>
<dbReference type="SUPFAM" id="SSF53335">
    <property type="entry name" value="S-adenosyl-L-methionine-dependent methyltransferases"/>
    <property type="match status" value="1"/>
</dbReference>
<dbReference type="CDD" id="cd02440">
    <property type="entry name" value="AdoMet_MTases"/>
    <property type="match status" value="1"/>
</dbReference>
<dbReference type="Proteomes" id="UP000006671">
    <property type="component" value="Unassembled WGS sequence"/>
</dbReference>
<dbReference type="EMBL" id="GG738875">
    <property type="protein sequence ID" value="EFC43197.1"/>
    <property type="molecule type" value="Genomic_DNA"/>
</dbReference>
<name>D2VJ16_NAEGR</name>
<proteinExistence type="predicted"/>
<dbReference type="Gene3D" id="3.40.50.150">
    <property type="entry name" value="Vaccinia Virus protein VP39"/>
    <property type="match status" value="1"/>
</dbReference>
<dbReference type="GeneID" id="8853184"/>
<dbReference type="OMA" id="RSTRVEM"/>
<organism evidence="3">
    <name type="scientific">Naegleria gruberi</name>
    <name type="common">Amoeba</name>
    <dbReference type="NCBI Taxonomy" id="5762"/>
    <lineage>
        <taxon>Eukaryota</taxon>
        <taxon>Discoba</taxon>
        <taxon>Heterolobosea</taxon>
        <taxon>Tetramitia</taxon>
        <taxon>Eutetramitia</taxon>
        <taxon>Vahlkampfiidae</taxon>
        <taxon>Naegleria</taxon>
    </lineage>
</organism>
<gene>
    <name evidence="2" type="ORF">NAEGRDRAFT_68873</name>
</gene>
<evidence type="ECO:0000313" key="3">
    <source>
        <dbReference type="Proteomes" id="UP000006671"/>
    </source>
</evidence>
<protein>
    <submittedName>
        <fullName evidence="2">Predicted protein</fullName>
    </submittedName>
</protein>
<accession>D2VJ16</accession>
<dbReference type="KEGG" id="ngr:NAEGRDRAFT_68873"/>
<reference evidence="2 3" key="1">
    <citation type="journal article" date="2010" name="Cell">
        <title>The genome of Naegleria gruberi illuminates early eukaryotic versatility.</title>
        <authorList>
            <person name="Fritz-Laylin L.K."/>
            <person name="Prochnik S.E."/>
            <person name="Ginger M.L."/>
            <person name="Dacks J.B."/>
            <person name="Carpenter M.L."/>
            <person name="Field M.C."/>
            <person name="Kuo A."/>
            <person name="Paredez A."/>
            <person name="Chapman J."/>
            <person name="Pham J."/>
            <person name="Shu S."/>
            <person name="Neupane R."/>
            <person name="Cipriano M."/>
            <person name="Mancuso J."/>
            <person name="Tu H."/>
            <person name="Salamov A."/>
            <person name="Lindquist E."/>
            <person name="Shapiro H."/>
            <person name="Lucas S."/>
            <person name="Grigoriev I.V."/>
            <person name="Cande W.Z."/>
            <person name="Fulton C."/>
            <person name="Rokhsar D.S."/>
            <person name="Dawson S.C."/>
        </authorList>
    </citation>
    <scope>NUCLEOTIDE SEQUENCE [LARGE SCALE GENOMIC DNA]</scope>
    <source>
        <strain evidence="2 3">NEG-M</strain>
    </source>
</reference>
<dbReference type="Pfam" id="PF13847">
    <property type="entry name" value="Methyltransf_31"/>
    <property type="match status" value="1"/>
</dbReference>
<feature type="domain" description="Methyltransferase" evidence="1">
    <location>
        <begin position="36"/>
        <end position="156"/>
    </location>
</feature>
<dbReference type="OrthoDB" id="2013972at2759"/>
<dbReference type="InParanoid" id="D2VJ16"/>
<evidence type="ECO:0000259" key="1">
    <source>
        <dbReference type="Pfam" id="PF13847"/>
    </source>
</evidence>
<dbReference type="GO" id="GO:0008168">
    <property type="term" value="F:methyltransferase activity"/>
    <property type="evidence" value="ECO:0007669"/>
    <property type="project" value="TreeGrafter"/>
</dbReference>